<name>A0ABP9A6H8_9MICO</name>
<proteinExistence type="predicted"/>
<organism evidence="1 2">
    <name type="scientific">Microbacterium gilvum</name>
    <dbReference type="NCBI Taxonomy" id="1336204"/>
    <lineage>
        <taxon>Bacteria</taxon>
        <taxon>Bacillati</taxon>
        <taxon>Actinomycetota</taxon>
        <taxon>Actinomycetes</taxon>
        <taxon>Micrococcales</taxon>
        <taxon>Microbacteriaceae</taxon>
        <taxon>Microbacterium</taxon>
    </lineage>
</organism>
<protein>
    <recommendedName>
        <fullName evidence="3">DUF3263 domain-containing protein</fullName>
    </recommendedName>
</protein>
<dbReference type="RefSeq" id="WP_345438481.1">
    <property type="nucleotide sequence ID" value="NZ_BAABKO010000003.1"/>
</dbReference>
<accession>A0ABP9A6H8</accession>
<evidence type="ECO:0000313" key="1">
    <source>
        <dbReference type="EMBL" id="GAA4774794.1"/>
    </source>
</evidence>
<evidence type="ECO:0000313" key="2">
    <source>
        <dbReference type="Proteomes" id="UP001501645"/>
    </source>
</evidence>
<dbReference type="Proteomes" id="UP001501645">
    <property type="component" value="Unassembled WGS sequence"/>
</dbReference>
<keyword evidence="2" id="KW-1185">Reference proteome</keyword>
<evidence type="ECO:0008006" key="3">
    <source>
        <dbReference type="Google" id="ProtNLM"/>
    </source>
</evidence>
<comment type="caution">
    <text evidence="1">The sequence shown here is derived from an EMBL/GenBank/DDBJ whole genome shotgun (WGS) entry which is preliminary data.</text>
</comment>
<gene>
    <name evidence="1" type="ORF">GCM10023351_18990</name>
</gene>
<dbReference type="EMBL" id="BAABKO010000003">
    <property type="protein sequence ID" value="GAA4774794.1"/>
    <property type="molecule type" value="Genomic_DNA"/>
</dbReference>
<dbReference type="InterPro" id="IPR021678">
    <property type="entry name" value="DUF3263"/>
</dbReference>
<dbReference type="Pfam" id="PF11662">
    <property type="entry name" value="DUF3263"/>
    <property type="match status" value="1"/>
</dbReference>
<sequence>MDAATLIDFERTHPRHNGWKEETIRGQLGITPARYYVLLHRAAGSIDGIRHDPVTCRRIRARGRDASALVADRIPAVRE</sequence>
<reference evidence="2" key="1">
    <citation type="journal article" date="2019" name="Int. J. Syst. Evol. Microbiol.">
        <title>The Global Catalogue of Microorganisms (GCM) 10K type strain sequencing project: providing services to taxonomists for standard genome sequencing and annotation.</title>
        <authorList>
            <consortium name="The Broad Institute Genomics Platform"/>
            <consortium name="The Broad Institute Genome Sequencing Center for Infectious Disease"/>
            <person name="Wu L."/>
            <person name="Ma J."/>
        </authorList>
    </citation>
    <scope>NUCLEOTIDE SEQUENCE [LARGE SCALE GENOMIC DNA]</scope>
    <source>
        <strain evidence="2">JCM 18537</strain>
    </source>
</reference>